<evidence type="ECO:0000256" key="1">
    <source>
        <dbReference type="SAM" id="MobiDB-lite"/>
    </source>
</evidence>
<evidence type="ECO:0000313" key="2">
    <source>
        <dbReference type="EMBL" id="KAK9702911.1"/>
    </source>
</evidence>
<sequence length="207" mass="23776">MSLSQAIGELLGYWYKIAPYRVFTTHPDYGMKYTISIWKELISPLEHHSQDQPQNKVNISHLQFRTELAKVLTTFGDRNSIQNRAKRGGPSKDPLPETMQKKPRGQQPALETRLDGIGYWVMHSNKRHRCRLENCTGKNLGSQCVMIREADANELNVEIKPLDKPVQIRGFGERAITPIGQFNALLKVDQARAEIELYQISLKKYDQ</sequence>
<dbReference type="AlphaFoldDB" id="A0AAW1JGB7"/>
<protein>
    <submittedName>
        <fullName evidence="2">Uncharacterized protein</fullName>
    </submittedName>
</protein>
<reference evidence="2 3" key="1">
    <citation type="journal article" date="2024" name="BMC Genomics">
        <title>De novo assembly and annotation of Popillia japonica's genome with initial clues to its potential as an invasive pest.</title>
        <authorList>
            <person name="Cucini C."/>
            <person name="Boschi S."/>
            <person name="Funari R."/>
            <person name="Cardaioli E."/>
            <person name="Iannotti N."/>
            <person name="Marturano G."/>
            <person name="Paoli F."/>
            <person name="Bruttini M."/>
            <person name="Carapelli A."/>
            <person name="Frati F."/>
            <person name="Nardi F."/>
        </authorList>
    </citation>
    <scope>NUCLEOTIDE SEQUENCE [LARGE SCALE GENOMIC DNA]</scope>
    <source>
        <strain evidence="2">DMR45628</strain>
    </source>
</reference>
<accession>A0AAW1JGB7</accession>
<comment type="caution">
    <text evidence="2">The sequence shown here is derived from an EMBL/GenBank/DDBJ whole genome shotgun (WGS) entry which is preliminary data.</text>
</comment>
<keyword evidence="3" id="KW-1185">Reference proteome</keyword>
<name>A0AAW1JGB7_POPJA</name>
<dbReference type="EMBL" id="JASPKY010000380">
    <property type="protein sequence ID" value="KAK9702911.1"/>
    <property type="molecule type" value="Genomic_DNA"/>
</dbReference>
<dbReference type="Proteomes" id="UP001458880">
    <property type="component" value="Unassembled WGS sequence"/>
</dbReference>
<organism evidence="2 3">
    <name type="scientific">Popillia japonica</name>
    <name type="common">Japanese beetle</name>
    <dbReference type="NCBI Taxonomy" id="7064"/>
    <lineage>
        <taxon>Eukaryota</taxon>
        <taxon>Metazoa</taxon>
        <taxon>Ecdysozoa</taxon>
        <taxon>Arthropoda</taxon>
        <taxon>Hexapoda</taxon>
        <taxon>Insecta</taxon>
        <taxon>Pterygota</taxon>
        <taxon>Neoptera</taxon>
        <taxon>Endopterygota</taxon>
        <taxon>Coleoptera</taxon>
        <taxon>Polyphaga</taxon>
        <taxon>Scarabaeiformia</taxon>
        <taxon>Scarabaeidae</taxon>
        <taxon>Rutelinae</taxon>
        <taxon>Popillia</taxon>
    </lineage>
</organism>
<proteinExistence type="predicted"/>
<evidence type="ECO:0000313" key="3">
    <source>
        <dbReference type="Proteomes" id="UP001458880"/>
    </source>
</evidence>
<feature type="region of interest" description="Disordered" evidence="1">
    <location>
        <begin position="79"/>
        <end position="108"/>
    </location>
</feature>
<gene>
    <name evidence="2" type="ORF">QE152_g29646</name>
</gene>